<sequence length="162" mass="19036">MDVPREWRVRLRIVPRDLDVIVIVVKDREEVTVEFDQQRNSRESSRRERRADLWCSFCRRTGHIPHLCPCQLRSRDSTHADAVDLGLRVGPSSPNLRRHPELNICNGCGLSGLPRNHQEDFRLRVMGLLGEDVMNEMMDLSHPFMLPMVDYIRMELILFILY</sequence>
<comment type="caution">
    <text evidence="1">The sequence shown here is derived from an EMBL/GenBank/DDBJ whole genome shotgun (WGS) entry which is preliminary data.</text>
</comment>
<proteinExistence type="predicted"/>
<evidence type="ECO:0000313" key="2">
    <source>
        <dbReference type="Proteomes" id="UP001633002"/>
    </source>
</evidence>
<name>A0ABD3H404_9MARC</name>
<keyword evidence="2" id="KW-1185">Reference proteome</keyword>
<dbReference type="SUPFAM" id="SSF57756">
    <property type="entry name" value="Retrovirus zinc finger-like domains"/>
    <property type="match status" value="1"/>
</dbReference>
<dbReference type="EMBL" id="JBJQOH010000006">
    <property type="protein sequence ID" value="KAL3686235.1"/>
    <property type="molecule type" value="Genomic_DNA"/>
</dbReference>
<evidence type="ECO:0000313" key="1">
    <source>
        <dbReference type="EMBL" id="KAL3686235.1"/>
    </source>
</evidence>
<reference evidence="1 2" key="1">
    <citation type="submission" date="2024-09" db="EMBL/GenBank/DDBJ databases">
        <title>Chromosome-scale assembly of Riccia sorocarpa.</title>
        <authorList>
            <person name="Paukszto L."/>
        </authorList>
    </citation>
    <scope>NUCLEOTIDE SEQUENCE [LARGE SCALE GENOMIC DNA]</scope>
    <source>
        <strain evidence="1">LP-2024</strain>
        <tissue evidence="1">Aerial parts of the thallus</tissue>
    </source>
</reference>
<dbReference type="InterPro" id="IPR036875">
    <property type="entry name" value="Znf_CCHC_sf"/>
</dbReference>
<protein>
    <submittedName>
        <fullName evidence="1">Uncharacterized protein</fullName>
    </submittedName>
</protein>
<dbReference type="AlphaFoldDB" id="A0ABD3H404"/>
<gene>
    <name evidence="1" type="ORF">R1sor_004257</name>
</gene>
<dbReference type="Proteomes" id="UP001633002">
    <property type="component" value="Unassembled WGS sequence"/>
</dbReference>
<organism evidence="1 2">
    <name type="scientific">Riccia sorocarpa</name>
    <dbReference type="NCBI Taxonomy" id="122646"/>
    <lineage>
        <taxon>Eukaryota</taxon>
        <taxon>Viridiplantae</taxon>
        <taxon>Streptophyta</taxon>
        <taxon>Embryophyta</taxon>
        <taxon>Marchantiophyta</taxon>
        <taxon>Marchantiopsida</taxon>
        <taxon>Marchantiidae</taxon>
        <taxon>Marchantiales</taxon>
        <taxon>Ricciaceae</taxon>
        <taxon>Riccia</taxon>
    </lineage>
</organism>
<accession>A0ABD3H404</accession>